<feature type="transmembrane region" description="Helical" evidence="1">
    <location>
        <begin position="6"/>
        <end position="27"/>
    </location>
</feature>
<reference evidence="3" key="1">
    <citation type="submission" date="2023-07" db="EMBL/GenBank/DDBJ databases">
        <title>Genome sequencing of Purple Non-Sulfur Bacteria from various extreme environments.</title>
        <authorList>
            <person name="Mayer M."/>
        </authorList>
    </citation>
    <scope>NUCLEOTIDE SEQUENCE [LARGE SCALE GENOMIC DNA]</scope>
    <source>
        <strain evidence="3">DSM 17935</strain>
    </source>
</reference>
<comment type="caution">
    <text evidence="2">The sequence shown here is derived from an EMBL/GenBank/DDBJ whole genome shotgun (WGS) entry which is preliminary data.</text>
</comment>
<gene>
    <name evidence="2" type="ORF">M2319_003708</name>
</gene>
<keyword evidence="3" id="KW-1185">Reference proteome</keyword>
<proteinExistence type="predicted"/>
<evidence type="ECO:0000313" key="2">
    <source>
        <dbReference type="EMBL" id="MCW2309354.1"/>
    </source>
</evidence>
<evidence type="ECO:0000313" key="3">
    <source>
        <dbReference type="Proteomes" id="UP001209755"/>
    </source>
</evidence>
<name>A0ABT3HG39_9HYPH</name>
<keyword evidence="1" id="KW-0812">Transmembrane</keyword>
<evidence type="ECO:0000256" key="1">
    <source>
        <dbReference type="SAM" id="Phobius"/>
    </source>
</evidence>
<keyword evidence="1" id="KW-1133">Transmembrane helix</keyword>
<dbReference type="EMBL" id="JAOQNS010000012">
    <property type="protein sequence ID" value="MCW2309354.1"/>
    <property type="molecule type" value="Genomic_DNA"/>
</dbReference>
<sequence>MWYMITHHWLLLFFALVVGTGIGWWLCRPQSDS</sequence>
<organism evidence="2 3">
    <name type="scientific">Rhodobium gokarnense</name>
    <dbReference type="NCBI Taxonomy" id="364296"/>
    <lineage>
        <taxon>Bacteria</taxon>
        <taxon>Pseudomonadati</taxon>
        <taxon>Pseudomonadota</taxon>
        <taxon>Alphaproteobacteria</taxon>
        <taxon>Hyphomicrobiales</taxon>
        <taxon>Rhodobiaceae</taxon>
        <taxon>Rhodobium</taxon>
    </lineage>
</organism>
<protein>
    <submittedName>
        <fullName evidence="2">Uncharacterized protein</fullName>
    </submittedName>
</protein>
<dbReference type="Proteomes" id="UP001209755">
    <property type="component" value="Unassembled WGS sequence"/>
</dbReference>
<accession>A0ABT3HG39</accession>
<keyword evidence="1" id="KW-0472">Membrane</keyword>